<dbReference type="PROSITE" id="PS50931">
    <property type="entry name" value="HTH_LYSR"/>
    <property type="match status" value="1"/>
</dbReference>
<feature type="domain" description="HTH lysR-type" evidence="5">
    <location>
        <begin position="2"/>
        <end position="59"/>
    </location>
</feature>
<keyword evidence="2" id="KW-0805">Transcription regulation</keyword>
<reference evidence="6" key="1">
    <citation type="submission" date="2022-04" db="EMBL/GenBank/DDBJ databases">
        <title>Alcanivorax sp. CY1518 draft genome sequence.</title>
        <authorList>
            <person name="Zhao G."/>
            <person name="An M."/>
        </authorList>
    </citation>
    <scope>NUCLEOTIDE SEQUENCE</scope>
    <source>
        <strain evidence="6">CY1518</strain>
    </source>
</reference>
<dbReference type="Pfam" id="PF00126">
    <property type="entry name" value="HTH_1"/>
    <property type="match status" value="1"/>
</dbReference>
<keyword evidence="3" id="KW-0238">DNA-binding</keyword>
<evidence type="ECO:0000313" key="6">
    <source>
        <dbReference type="EMBL" id="MCK0537857.1"/>
    </source>
</evidence>
<dbReference type="EMBL" id="JALKII010000005">
    <property type="protein sequence ID" value="MCK0537857.1"/>
    <property type="molecule type" value="Genomic_DNA"/>
</dbReference>
<dbReference type="RefSeq" id="WP_246951881.1">
    <property type="nucleotide sequence ID" value="NZ_JALKII010000005.1"/>
</dbReference>
<dbReference type="PANTHER" id="PTHR30126">
    <property type="entry name" value="HTH-TYPE TRANSCRIPTIONAL REGULATOR"/>
    <property type="match status" value="1"/>
</dbReference>
<dbReference type="SUPFAM" id="SSF53850">
    <property type="entry name" value="Periplasmic binding protein-like II"/>
    <property type="match status" value="1"/>
</dbReference>
<dbReference type="PANTHER" id="PTHR30126:SF22">
    <property type="entry name" value="HTH-TYPE TRANSCRIPTIONAL REGULATOR YHAJ-RELATED"/>
    <property type="match status" value="1"/>
</dbReference>
<comment type="caution">
    <text evidence="6">The sequence shown here is derived from an EMBL/GenBank/DDBJ whole genome shotgun (WGS) entry which is preliminary data.</text>
</comment>
<dbReference type="Proteomes" id="UP001165524">
    <property type="component" value="Unassembled WGS sequence"/>
</dbReference>
<proteinExistence type="inferred from homology"/>
<dbReference type="Pfam" id="PF03466">
    <property type="entry name" value="LysR_substrate"/>
    <property type="match status" value="1"/>
</dbReference>
<evidence type="ECO:0000256" key="3">
    <source>
        <dbReference type="ARBA" id="ARBA00023125"/>
    </source>
</evidence>
<evidence type="ECO:0000256" key="1">
    <source>
        <dbReference type="ARBA" id="ARBA00009437"/>
    </source>
</evidence>
<dbReference type="InterPro" id="IPR000847">
    <property type="entry name" value="LysR_HTH_N"/>
</dbReference>
<evidence type="ECO:0000256" key="2">
    <source>
        <dbReference type="ARBA" id="ARBA00023015"/>
    </source>
</evidence>
<evidence type="ECO:0000313" key="7">
    <source>
        <dbReference type="Proteomes" id="UP001165524"/>
    </source>
</evidence>
<dbReference type="InterPro" id="IPR005119">
    <property type="entry name" value="LysR_subst-bd"/>
</dbReference>
<dbReference type="Gene3D" id="1.10.10.10">
    <property type="entry name" value="Winged helix-like DNA-binding domain superfamily/Winged helix DNA-binding domain"/>
    <property type="match status" value="1"/>
</dbReference>
<accession>A0ABT0E7W6</accession>
<comment type="similarity">
    <text evidence="1">Belongs to the LysR transcriptional regulatory family.</text>
</comment>
<dbReference type="Gene3D" id="3.40.190.10">
    <property type="entry name" value="Periplasmic binding protein-like II"/>
    <property type="match status" value="2"/>
</dbReference>
<keyword evidence="7" id="KW-1185">Reference proteome</keyword>
<organism evidence="6 7">
    <name type="scientific">Alcanivorax quisquiliarum</name>
    <dbReference type="NCBI Taxonomy" id="2933565"/>
    <lineage>
        <taxon>Bacteria</taxon>
        <taxon>Pseudomonadati</taxon>
        <taxon>Pseudomonadota</taxon>
        <taxon>Gammaproteobacteria</taxon>
        <taxon>Oceanospirillales</taxon>
        <taxon>Alcanivoracaceae</taxon>
        <taxon>Alcanivorax</taxon>
    </lineage>
</organism>
<evidence type="ECO:0000259" key="5">
    <source>
        <dbReference type="PROSITE" id="PS50931"/>
    </source>
</evidence>
<dbReference type="SUPFAM" id="SSF46785">
    <property type="entry name" value="Winged helix' DNA-binding domain"/>
    <property type="match status" value="1"/>
</dbReference>
<keyword evidence="4" id="KW-0804">Transcription</keyword>
<gene>
    <name evidence="6" type="ORF">MU846_09055</name>
</gene>
<protein>
    <submittedName>
        <fullName evidence="6">LysR substrate-binding domain-containing protein</fullName>
    </submittedName>
</protein>
<evidence type="ECO:0000256" key="4">
    <source>
        <dbReference type="ARBA" id="ARBA00023163"/>
    </source>
</evidence>
<name>A0ABT0E7W6_9GAMM</name>
<dbReference type="InterPro" id="IPR036388">
    <property type="entry name" value="WH-like_DNA-bd_sf"/>
</dbReference>
<sequence>MLNLDALQVLDAIARRGSFAAAAAELDRAPSAVSYSIQKLEEDVGALLFDRSGRKARLTAAGELLLHGGRQLLQQAANLGQQARALETGWESRITVAMDVIFPPSLLWPMVQRFDGAAPGTTLRLISEALGGGWEALAEGRAAICIGGRPDSTLPGVRVQEIGQSQFLYVASPDHPAVKMGRLDSHQLSRFRGIAVADTSRSNPARTIRLTHLQPTLTVSDFQSKASALEAGLGIGTLPVNIARPLLDSGRLVLLQVDTPPAPFPVYMGWRVDSAGKGLRWLIRHLPEYLTASATL</sequence>
<dbReference type="InterPro" id="IPR036390">
    <property type="entry name" value="WH_DNA-bd_sf"/>
</dbReference>